<feature type="compositionally biased region" description="Basic and acidic residues" evidence="1">
    <location>
        <begin position="202"/>
        <end position="213"/>
    </location>
</feature>
<sequence length="225" mass="25059">MMRETGRCLSGEKNDPGDNAKIQLFSFFSLSNSSFILSPRDEITGSLDSNSPGLTSFITTKVIMQRMKTLLEQGFKLLDLLSVPVVSLLSWWVVDNILIIPRSTVHVISSRSALMLIFSLKLAASSSYNSLSLSKPPHIPPSRDQKECVQMGLPCVNYMRMLSVGCPNNMIEICAMNSMDYVMCKGMRSLEERNEQAINIRHNSEHQTEEDGGSKCQTEDMALNA</sequence>
<organism evidence="2 3">
    <name type="scientific">Vitis vinifera</name>
    <name type="common">Grape</name>
    <dbReference type="NCBI Taxonomy" id="29760"/>
    <lineage>
        <taxon>Eukaryota</taxon>
        <taxon>Viridiplantae</taxon>
        <taxon>Streptophyta</taxon>
        <taxon>Embryophyta</taxon>
        <taxon>Tracheophyta</taxon>
        <taxon>Spermatophyta</taxon>
        <taxon>Magnoliopsida</taxon>
        <taxon>eudicotyledons</taxon>
        <taxon>Gunneridae</taxon>
        <taxon>Pentapetalae</taxon>
        <taxon>rosids</taxon>
        <taxon>Vitales</taxon>
        <taxon>Vitaceae</taxon>
        <taxon>Viteae</taxon>
        <taxon>Vitis</taxon>
    </lineage>
</organism>
<accession>A0A438E3M8</accession>
<name>A0A438E3M8_VITVI</name>
<dbReference type="AlphaFoldDB" id="A0A438E3M8"/>
<gene>
    <name evidence="2" type="ORF">CK203_070923</name>
</gene>
<feature type="region of interest" description="Disordered" evidence="1">
    <location>
        <begin position="202"/>
        <end position="225"/>
    </location>
</feature>
<dbReference type="EMBL" id="QGNW01001405">
    <property type="protein sequence ID" value="RVW42345.1"/>
    <property type="molecule type" value="Genomic_DNA"/>
</dbReference>
<comment type="caution">
    <text evidence="2">The sequence shown here is derived from an EMBL/GenBank/DDBJ whole genome shotgun (WGS) entry which is preliminary data.</text>
</comment>
<dbReference type="Proteomes" id="UP000288805">
    <property type="component" value="Unassembled WGS sequence"/>
</dbReference>
<evidence type="ECO:0000313" key="3">
    <source>
        <dbReference type="Proteomes" id="UP000288805"/>
    </source>
</evidence>
<proteinExistence type="predicted"/>
<reference evidence="2 3" key="1">
    <citation type="journal article" date="2018" name="PLoS Genet.">
        <title>Population sequencing reveals clonal diversity and ancestral inbreeding in the grapevine cultivar Chardonnay.</title>
        <authorList>
            <person name="Roach M.J."/>
            <person name="Johnson D.L."/>
            <person name="Bohlmann J."/>
            <person name="van Vuuren H.J."/>
            <person name="Jones S.J."/>
            <person name="Pretorius I.S."/>
            <person name="Schmidt S.A."/>
            <person name="Borneman A.R."/>
        </authorList>
    </citation>
    <scope>NUCLEOTIDE SEQUENCE [LARGE SCALE GENOMIC DNA]</scope>
    <source>
        <strain evidence="3">cv. Chardonnay</strain>
        <tissue evidence="2">Leaf</tissue>
    </source>
</reference>
<protein>
    <submittedName>
        <fullName evidence="2">Uncharacterized protein</fullName>
    </submittedName>
</protein>
<evidence type="ECO:0000256" key="1">
    <source>
        <dbReference type="SAM" id="MobiDB-lite"/>
    </source>
</evidence>
<evidence type="ECO:0000313" key="2">
    <source>
        <dbReference type="EMBL" id="RVW42345.1"/>
    </source>
</evidence>